<evidence type="ECO:0000313" key="8">
    <source>
        <dbReference type="Proteomes" id="UP001249959"/>
    </source>
</evidence>
<feature type="domain" description="Translocation and assembly module TamB C-terminal" evidence="6">
    <location>
        <begin position="1039"/>
        <end position="1462"/>
    </location>
</feature>
<dbReference type="EMBL" id="JAVNWW010000003">
    <property type="protein sequence ID" value="MDU0809007.1"/>
    <property type="molecule type" value="Genomic_DNA"/>
</dbReference>
<gene>
    <name evidence="7" type="ORF">PQG45_08165</name>
</gene>
<evidence type="ECO:0000256" key="3">
    <source>
        <dbReference type="ARBA" id="ARBA00022989"/>
    </source>
</evidence>
<evidence type="ECO:0000259" key="6">
    <source>
        <dbReference type="Pfam" id="PF04357"/>
    </source>
</evidence>
<comment type="caution">
    <text evidence="7">The sequence shown here is derived from an EMBL/GenBank/DDBJ whole genome shotgun (WGS) entry which is preliminary data.</text>
</comment>
<dbReference type="PANTHER" id="PTHR36985:SF1">
    <property type="entry name" value="TRANSLOCATION AND ASSEMBLY MODULE SUBUNIT TAMB"/>
    <property type="match status" value="1"/>
</dbReference>
<dbReference type="InterPro" id="IPR007452">
    <property type="entry name" value="TamB_C"/>
</dbReference>
<accession>A0ABU3TTM4</accession>
<evidence type="ECO:0000313" key="7">
    <source>
        <dbReference type="EMBL" id="MDU0809007.1"/>
    </source>
</evidence>
<organism evidence="7 8">
    <name type="scientific">Aquirufa regiilacus</name>
    <dbReference type="NCBI Taxonomy" id="3024868"/>
    <lineage>
        <taxon>Bacteria</taxon>
        <taxon>Pseudomonadati</taxon>
        <taxon>Bacteroidota</taxon>
        <taxon>Cytophagia</taxon>
        <taxon>Cytophagales</taxon>
        <taxon>Flectobacillaceae</taxon>
        <taxon>Aquirufa</taxon>
    </lineage>
</organism>
<dbReference type="Pfam" id="PF04357">
    <property type="entry name" value="TamB"/>
    <property type="match status" value="1"/>
</dbReference>
<keyword evidence="2 5" id="KW-0812">Transmembrane</keyword>
<evidence type="ECO:0000256" key="4">
    <source>
        <dbReference type="ARBA" id="ARBA00023136"/>
    </source>
</evidence>
<sequence length="1491" mass="168954">MVKYLKILAKSVLYGLVGIFLLIFTFILLLRAPTNQMLLANYFKPIIQRELGYPVDLKGIQVKFFDELSISGLRVQDPWGKEMIYIEHLDVNFSISDLFLGGDKPTLDYARLLRPRVHLVLEKKKGQVNLNHFIDQIIAWVNRISPGPSKGSTTFIIREAEVVEGQFLLDDEQVPSTGTSTHFDLSHFAISHINSKVKQFYSKGDTIGLETVGFKAQHEATRLQVKRMNTLFMICDKQMRFDRLDLSVNDSYIANQFLVNYKHVEDLTQWFDKANMQANLVKTRLNSNDVGRFIEAMYPYKGVYLAQGKLSGTVRKLALKNFQLGFGTKSVLRGDFSFKGLPEIPKTQMDFVMRNSLFIPQDLGVFISKPAADKMRILGPVSFSGKFNGTNMNFRTSGQANTGLGFMEGDVSMRLKDSMAFSGYEGRVALRKFKLGKLLVLEEYLGTIDLAAKIKGTGFSNQSANVDFDGMISEINFNRYAYKRVSLKGNLQKQLFKGTVAVKDSHLVANMSGEINLRQTKPTYQLDGKVERADLAQLHFTKEPIRLKSGFEIDFALNTWDDLTGRGFFQDVYIQKPKMEDLAMDMVTFNADFRAGAKRHYVLNSPFVSVEVNGDFVPSRLQSELGQLWEEYQLYFQKNELERNAYYAKKVHDTDSRYGADFTIVCHDAAPLLKRFYPSLGVAHNTVFSGNITKGRSFQVSLEAYPDTLVLGGYKFYQSVFSFQSSKYLGGPEVSSSLIFQSRKQQLNFLTPTENFKLDALWDQDRINFGLDFKQQGEENMAHLGGLWRFEKDGLSLKFKDSYVRILGQDWSIDPENRVRIQGQVLRAEHVLISNKKQSIALQGSISLDSTETLKLKVNKFQLGTLAPLFATKVQGEMNAEFSLQNWYQNTRLDSWLLLDSLRLDKFYIGDFQGVGTYDATSQLMDLNYHLNRLGESVLSVSGTYRPFEESEKLNVRAELNKTNLQILEPFAKGIFSDLGGDASGELHIGGRFQEPILDGKIIVRNGKTTFDYLNTRILFADTVLFKSRQILGQNWLLKDPEGNTARMNARLAFPKISPFELDLKADLNHYKLLNTARTSKSIYYGTGYATGPFAIRGTLDQLGISADLKSDRGTRLFIPLDREYEEMDQGDYAFYSHTLAAEAELTQKPLVNQLKQDGITMDLNLSLTPEAYGEVQFDAKKGDIMRVYGMGNIKMTLDKKGDFKMNGDYAIDQGDYTFTLQNLINKKFAIQRGSKISWKGDPLEANVDIKAIYTQYASLFPILLDTTNKSNMPEFKRRYPVDVTINLQNRLLSPNITFDIGIRDYPKDVHLNGAVTAFANRIKTDEQELTRQVSNVLLFGQLVSPFGGSGIAISNLMGNFTEMLSNQLSNLASKIDKDLNVDVYLGGGVLNQDILSNLQLRASYNVNDRLRITRSGGFTDARNQTSPQLLLGDWALEWFMNRDGSLRLKTYNRNVQTSLAGSLNSYQINQTIGSSILFTKSFSKWWWEKK</sequence>
<name>A0ABU3TTM4_9BACT</name>
<evidence type="ECO:0000256" key="5">
    <source>
        <dbReference type="SAM" id="Phobius"/>
    </source>
</evidence>
<dbReference type="PANTHER" id="PTHR36985">
    <property type="entry name" value="TRANSLOCATION AND ASSEMBLY MODULE SUBUNIT TAMB"/>
    <property type="match status" value="1"/>
</dbReference>
<comment type="subcellular location">
    <subcellularLocation>
        <location evidence="1">Membrane</location>
        <topology evidence="1">Single-pass membrane protein</topology>
    </subcellularLocation>
</comment>
<dbReference type="Proteomes" id="UP001249959">
    <property type="component" value="Unassembled WGS sequence"/>
</dbReference>
<protein>
    <submittedName>
        <fullName evidence="7">Translocation/assembly module TamB domain-containing protein</fullName>
    </submittedName>
</protein>
<feature type="transmembrane region" description="Helical" evidence="5">
    <location>
        <begin position="12"/>
        <end position="30"/>
    </location>
</feature>
<keyword evidence="3 5" id="KW-1133">Transmembrane helix</keyword>
<evidence type="ECO:0000256" key="2">
    <source>
        <dbReference type="ARBA" id="ARBA00022692"/>
    </source>
</evidence>
<evidence type="ECO:0000256" key="1">
    <source>
        <dbReference type="ARBA" id="ARBA00004167"/>
    </source>
</evidence>
<keyword evidence="8" id="KW-1185">Reference proteome</keyword>
<proteinExistence type="predicted"/>
<keyword evidence="4 5" id="KW-0472">Membrane</keyword>
<reference evidence="7 8" key="1">
    <citation type="submission" date="2023-09" db="EMBL/GenBank/DDBJ databases">
        <title>Aquirufa genomes.</title>
        <authorList>
            <person name="Pitt A."/>
        </authorList>
    </citation>
    <scope>NUCLEOTIDE SEQUENCE [LARGE SCALE GENOMIC DNA]</scope>
    <source>
        <strain evidence="7 8">LEOWEIH-7C</strain>
    </source>
</reference>
<dbReference type="RefSeq" id="WP_316070670.1">
    <property type="nucleotide sequence ID" value="NZ_JAVNWW010000003.1"/>
</dbReference>